<sequence>MRPSGEFSDGGDVEQAFPPEGAQWPPPQGWVPQPDPAPPARKTRRWLLFGGIAGLVVVLLAGLTTWLLWPSKAGREPFEQALAGLSSAPAVRNSTSAVGGMIKTDVKTTAYGETSGTMSFQGRDIEILVVGGKVYFKAPDGMLPGSRVDSSAAEDLKDRWITGEEALFGPVLQQFETPEKLAARLGEALKRAGEIPSDQNETVRDVPAIKASTPAGDLYVSKEAPHRLLRYSVNVPGGMPSVPRLPTMPGPESRPQLPSGAGLGESDVDALSPQETDAVYEDLMSNTRKLSGAVDTGVRFDMDGAATVACGAAGCTVTANVSSSASANSGGKVTGQVNATMTANVTIGGRSAGSCRNTATLPLNGSGSISCVNAGAGGVFTAVEAEKKADAEARSRASGGVPVQYQIESIAAVSVLAEAIGQVEITRLVDELAERRSKVGGK</sequence>
<name>A0A193BVC8_AMYOR</name>
<accession>A0A193BVC8</accession>
<dbReference type="KEGG" id="aori:SD37_11355"/>
<feature type="compositionally biased region" description="Pro residues" evidence="1">
    <location>
        <begin position="24"/>
        <end position="38"/>
    </location>
</feature>
<keyword evidence="2" id="KW-1133">Transmembrane helix</keyword>
<protein>
    <submittedName>
        <fullName evidence="3">SON protein</fullName>
    </submittedName>
</protein>
<feature type="transmembrane region" description="Helical" evidence="2">
    <location>
        <begin position="46"/>
        <end position="69"/>
    </location>
</feature>
<keyword evidence="2" id="KW-0472">Membrane</keyword>
<gene>
    <name evidence="3" type="ORF">SD37_11355</name>
</gene>
<feature type="region of interest" description="Disordered" evidence="1">
    <location>
        <begin position="235"/>
        <end position="270"/>
    </location>
</feature>
<dbReference type="EMBL" id="CP016174">
    <property type="protein sequence ID" value="ANN16177.1"/>
    <property type="molecule type" value="Genomic_DNA"/>
</dbReference>
<reference evidence="3 4" key="1">
    <citation type="journal article" date="2015" name="Genome Announc.">
        <title>Draft Genome Sequence of Norvancomycin-Producing Strain Amycolatopsis orientalis CPCC200066.</title>
        <authorList>
            <person name="Lei X."/>
            <person name="Yuan F."/>
            <person name="Shi Y."/>
            <person name="Li X."/>
            <person name="Wang L."/>
            <person name="Hong B."/>
        </authorList>
    </citation>
    <scope>NUCLEOTIDE SEQUENCE [LARGE SCALE GENOMIC DNA]</scope>
    <source>
        <strain evidence="3 4">B-37</strain>
    </source>
</reference>
<feature type="region of interest" description="Disordered" evidence="1">
    <location>
        <begin position="1"/>
        <end position="38"/>
    </location>
</feature>
<keyword evidence="4" id="KW-1185">Reference proteome</keyword>
<keyword evidence="2" id="KW-0812">Transmembrane</keyword>
<proteinExistence type="predicted"/>
<evidence type="ECO:0000313" key="4">
    <source>
        <dbReference type="Proteomes" id="UP000093695"/>
    </source>
</evidence>
<evidence type="ECO:0000256" key="2">
    <source>
        <dbReference type="SAM" id="Phobius"/>
    </source>
</evidence>
<dbReference type="eggNOG" id="COG1372">
    <property type="taxonomic scope" value="Bacteria"/>
</dbReference>
<evidence type="ECO:0000313" key="3">
    <source>
        <dbReference type="EMBL" id="ANN16177.1"/>
    </source>
</evidence>
<dbReference type="AlphaFoldDB" id="A0A193BVC8"/>
<organism evidence="3 4">
    <name type="scientific">Amycolatopsis orientalis</name>
    <name type="common">Nocardia orientalis</name>
    <dbReference type="NCBI Taxonomy" id="31958"/>
    <lineage>
        <taxon>Bacteria</taxon>
        <taxon>Bacillati</taxon>
        <taxon>Actinomycetota</taxon>
        <taxon>Actinomycetes</taxon>
        <taxon>Pseudonocardiales</taxon>
        <taxon>Pseudonocardiaceae</taxon>
        <taxon>Amycolatopsis</taxon>
    </lineage>
</organism>
<dbReference type="Proteomes" id="UP000093695">
    <property type="component" value="Chromosome"/>
</dbReference>
<evidence type="ECO:0000256" key="1">
    <source>
        <dbReference type="SAM" id="MobiDB-lite"/>
    </source>
</evidence>